<organism evidence="1">
    <name type="scientific">Capitella teleta</name>
    <name type="common">Polychaete worm</name>
    <dbReference type="NCBI Taxonomy" id="283909"/>
    <lineage>
        <taxon>Eukaryota</taxon>
        <taxon>Metazoa</taxon>
        <taxon>Spiralia</taxon>
        <taxon>Lophotrochozoa</taxon>
        <taxon>Annelida</taxon>
        <taxon>Polychaeta</taxon>
        <taxon>Sedentaria</taxon>
        <taxon>Scolecida</taxon>
        <taxon>Capitellidae</taxon>
        <taxon>Capitella</taxon>
    </lineage>
</organism>
<accession>R7V6U4</accession>
<dbReference type="EMBL" id="KB294642">
    <property type="protein sequence ID" value="ELU14279.1"/>
    <property type="molecule type" value="Genomic_DNA"/>
</dbReference>
<dbReference type="HOGENOM" id="CLU_109377_0_0_1"/>
<sequence>MKLLQKLKLPWWMSGPELNKLKTAAQQFFEDLLKVAHWPLDQLDARQADEGIVRLIAWQRGIDRFNNEGMEMFRLRVFHAYANARDAGSVIGFERIFQRLNLGYLEQAERLPDKDWDVIVLNVSDSATAQNPEFMNWLIQTYGRTCRRYEWNVITLLTLSIKPATFDWDQQTYIASLEAAPGGIAHG</sequence>
<protein>
    <submittedName>
        <fullName evidence="1 2">Uncharacterized protein</fullName>
    </submittedName>
</protein>
<reference evidence="2" key="3">
    <citation type="submission" date="2015-06" db="UniProtKB">
        <authorList>
            <consortium name="EnsemblMetazoa"/>
        </authorList>
    </citation>
    <scope>IDENTIFICATION</scope>
</reference>
<proteinExistence type="predicted"/>
<evidence type="ECO:0000313" key="1">
    <source>
        <dbReference type="EMBL" id="ELU14279.1"/>
    </source>
</evidence>
<dbReference type="Proteomes" id="UP000014760">
    <property type="component" value="Unassembled WGS sequence"/>
</dbReference>
<dbReference type="AlphaFoldDB" id="R7V6U4"/>
<keyword evidence="3" id="KW-1185">Reference proteome</keyword>
<evidence type="ECO:0000313" key="3">
    <source>
        <dbReference type="Proteomes" id="UP000014760"/>
    </source>
</evidence>
<dbReference type="EMBL" id="AMQN01018625">
    <property type="status" value="NOT_ANNOTATED_CDS"/>
    <property type="molecule type" value="Genomic_DNA"/>
</dbReference>
<dbReference type="EnsemblMetazoa" id="CapteT125546">
    <property type="protein sequence ID" value="CapteP125546"/>
    <property type="gene ID" value="CapteG125546"/>
</dbReference>
<name>R7V6U4_CAPTE</name>
<reference evidence="3" key="1">
    <citation type="submission" date="2012-12" db="EMBL/GenBank/DDBJ databases">
        <authorList>
            <person name="Hellsten U."/>
            <person name="Grimwood J."/>
            <person name="Chapman J.A."/>
            <person name="Shapiro H."/>
            <person name="Aerts A."/>
            <person name="Otillar R.P."/>
            <person name="Terry A.Y."/>
            <person name="Boore J.L."/>
            <person name="Simakov O."/>
            <person name="Marletaz F."/>
            <person name="Cho S.-J."/>
            <person name="Edsinger-Gonzales E."/>
            <person name="Havlak P."/>
            <person name="Kuo D.-H."/>
            <person name="Larsson T."/>
            <person name="Lv J."/>
            <person name="Arendt D."/>
            <person name="Savage R."/>
            <person name="Osoegawa K."/>
            <person name="de Jong P."/>
            <person name="Lindberg D.R."/>
            <person name="Seaver E.C."/>
            <person name="Weisblat D.A."/>
            <person name="Putnam N.H."/>
            <person name="Grigoriev I.V."/>
            <person name="Rokhsar D.S."/>
        </authorList>
    </citation>
    <scope>NUCLEOTIDE SEQUENCE</scope>
    <source>
        <strain evidence="3">I ESC-2004</strain>
    </source>
</reference>
<gene>
    <name evidence="1" type="ORF">CAPTEDRAFT_125546</name>
</gene>
<dbReference type="OrthoDB" id="10449385at2759"/>
<reference evidence="1 3" key="2">
    <citation type="journal article" date="2013" name="Nature">
        <title>Insights into bilaterian evolution from three spiralian genomes.</title>
        <authorList>
            <person name="Simakov O."/>
            <person name="Marletaz F."/>
            <person name="Cho S.J."/>
            <person name="Edsinger-Gonzales E."/>
            <person name="Havlak P."/>
            <person name="Hellsten U."/>
            <person name="Kuo D.H."/>
            <person name="Larsson T."/>
            <person name="Lv J."/>
            <person name="Arendt D."/>
            <person name="Savage R."/>
            <person name="Osoegawa K."/>
            <person name="de Jong P."/>
            <person name="Grimwood J."/>
            <person name="Chapman J.A."/>
            <person name="Shapiro H."/>
            <person name="Aerts A."/>
            <person name="Otillar R.P."/>
            <person name="Terry A.Y."/>
            <person name="Boore J.L."/>
            <person name="Grigoriev I.V."/>
            <person name="Lindberg D.R."/>
            <person name="Seaver E.C."/>
            <person name="Weisblat D.A."/>
            <person name="Putnam N.H."/>
            <person name="Rokhsar D.S."/>
        </authorList>
    </citation>
    <scope>NUCLEOTIDE SEQUENCE</scope>
    <source>
        <strain evidence="1 3">I ESC-2004</strain>
    </source>
</reference>
<dbReference type="OMA" id="FNDDQQT"/>
<evidence type="ECO:0000313" key="2">
    <source>
        <dbReference type="EnsemblMetazoa" id="CapteP125546"/>
    </source>
</evidence>